<comment type="subcellular location">
    <subcellularLocation>
        <location evidence="2">Endosome membrane</location>
        <topology evidence="2">Peripheral membrane protein</topology>
    </subcellularLocation>
    <subcellularLocation>
        <location evidence="1">Golgi apparatus</location>
        <location evidence="1">trans-Golgi network membrane</location>
        <topology evidence="1">Peripheral membrane protein</topology>
    </subcellularLocation>
</comment>
<gene>
    <name evidence="9" type="ORF">RMAR00112_LOCUS12696</name>
    <name evidence="10" type="ORF">RMAR00112_LOCUS12701</name>
</gene>
<accession>A0A7S3ECD0</accession>
<name>A0A7S3ECD0_9RHOD</name>
<evidence type="ECO:0000256" key="2">
    <source>
        <dbReference type="ARBA" id="ARBA00004481"/>
    </source>
</evidence>
<sequence length="803" mass="89754">MNNEDVDSGGGDVGVKKAGIENELDLIGSENLDVTDFINMRFPTEESLDNDLESFLENLKEGLRSLDAELEEIVRIERHGGAKSAMEVAAAVEQIQNLKTAIARVSVSAHQAEVAVSDATRDIKPLDCARRNLIETSEGLKNLVDLEAAVTKLENAAEAKDIVQIGASSHLLADVERILKRFDRLPNEGGLPRLVNLRKRASALREKLRLILLDEFEEISRKITTKEKYEMAMMRLKSACQVTNDLGPDLRKEVVGHYVGSRLAAFQTAFSDISSHTLSSLDKRFAWLRREQRVHEEKGIGTIFPTDWGVSRRICEVICNATSKFIDSQLGKEMKEVHSMVLALQRTVEFENELEAHSPSGETGEVTFVGIMSTCFEPYMSAFVTDEDENLSEILNDLLRNESWMSSSTTHVLKSSTELFLHIQKSVRRCAQLTTSKTFFNMHRIYKKTLLAYVQALTRRLPPREAPVNTSDSETKETKVKWENDAKRLCAIVETADYCASTTEQLEDSLRKQVDEAFEDQINMKNEVDQFIGLSGKAIKSLVSLTVNRLEPALNFMTKTNWSNVTRVGDSSNYVSTLTRIVHHAIQLVRQNFAPAHYRVFCDRLVCAFVPRFTSSLYRCRQMSGTGAQQVLLDASVIKTLLQDMLTYGLEGEKKRKAASQAFLDLVNAEMLRPEGILKLVLTEPENFADTYVVLFEGGNLTDFQQLLELKGFGKEAPAIIADYTSIMRATGLSLETQTNANTEKSSDSADLQRLAAAGQNTVGSMKNLFGRLSNTIMDSNLQDRLRISETAADMLKRGLGSR</sequence>
<dbReference type="Pfam" id="PF16854">
    <property type="entry name" value="VPS53_C"/>
    <property type="match status" value="1"/>
</dbReference>
<keyword evidence="4" id="KW-0967">Endosome</keyword>
<evidence type="ECO:0000256" key="1">
    <source>
        <dbReference type="ARBA" id="ARBA00004150"/>
    </source>
</evidence>
<feature type="domain" description="Vps53 N-terminal" evidence="7">
    <location>
        <begin position="32"/>
        <end position="400"/>
    </location>
</feature>
<dbReference type="GO" id="GO:0005829">
    <property type="term" value="C:cytosol"/>
    <property type="evidence" value="ECO:0007669"/>
    <property type="project" value="GOC"/>
</dbReference>
<protein>
    <recommendedName>
        <fullName evidence="11">Vps53 N-terminal domain-containing protein</fullName>
    </recommendedName>
</protein>
<evidence type="ECO:0000313" key="9">
    <source>
        <dbReference type="EMBL" id="CAE0044721.1"/>
    </source>
</evidence>
<keyword evidence="5" id="KW-0333">Golgi apparatus</keyword>
<evidence type="ECO:0000313" key="10">
    <source>
        <dbReference type="EMBL" id="CAE0044726.1"/>
    </source>
</evidence>
<evidence type="ECO:0000259" key="8">
    <source>
        <dbReference type="Pfam" id="PF16854"/>
    </source>
</evidence>
<dbReference type="PANTHER" id="PTHR12820">
    <property type="entry name" value="VACUOLAR SORTING PROTEIN 53"/>
    <property type="match status" value="1"/>
</dbReference>
<evidence type="ECO:0000256" key="6">
    <source>
        <dbReference type="ARBA" id="ARBA00023136"/>
    </source>
</evidence>
<dbReference type="AlphaFoldDB" id="A0A7S3ECD0"/>
<feature type="domain" description="Vps53 C-terminal" evidence="8">
    <location>
        <begin position="630"/>
        <end position="712"/>
    </location>
</feature>
<proteinExistence type="inferred from homology"/>
<dbReference type="InterPro" id="IPR039766">
    <property type="entry name" value="Vps53"/>
</dbReference>
<dbReference type="EMBL" id="HBHW01016398">
    <property type="protein sequence ID" value="CAE0044726.1"/>
    <property type="molecule type" value="Transcribed_RNA"/>
</dbReference>
<dbReference type="InterPro" id="IPR038260">
    <property type="entry name" value="Vps53_C_sf"/>
</dbReference>
<dbReference type="PANTHER" id="PTHR12820:SF0">
    <property type="entry name" value="VACUOLAR PROTEIN SORTING-ASSOCIATED PROTEIN 53 HOMOLOG"/>
    <property type="match status" value="1"/>
</dbReference>
<dbReference type="GO" id="GO:0000938">
    <property type="term" value="C:GARP complex"/>
    <property type="evidence" value="ECO:0007669"/>
    <property type="project" value="InterPro"/>
</dbReference>
<dbReference type="GO" id="GO:0010008">
    <property type="term" value="C:endosome membrane"/>
    <property type="evidence" value="ECO:0007669"/>
    <property type="project" value="UniProtKB-SubCell"/>
</dbReference>
<dbReference type="Gene3D" id="1.10.357.110">
    <property type="entry name" value="Vacuolar protein sorting-associated protein 53, C-terminus"/>
    <property type="match status" value="1"/>
</dbReference>
<keyword evidence="6" id="KW-0472">Membrane</keyword>
<evidence type="ECO:0008006" key="11">
    <source>
        <dbReference type="Google" id="ProtNLM"/>
    </source>
</evidence>
<reference evidence="10" key="1">
    <citation type="submission" date="2021-01" db="EMBL/GenBank/DDBJ databases">
        <authorList>
            <person name="Corre E."/>
            <person name="Pelletier E."/>
            <person name="Niang G."/>
            <person name="Scheremetjew M."/>
            <person name="Finn R."/>
            <person name="Kale V."/>
            <person name="Holt S."/>
            <person name="Cochrane G."/>
            <person name="Meng A."/>
            <person name="Brown T."/>
            <person name="Cohen L."/>
        </authorList>
    </citation>
    <scope>NUCLEOTIDE SEQUENCE</scope>
    <source>
        <strain evidence="10">CCMP 769</strain>
    </source>
</reference>
<dbReference type="InterPro" id="IPR031745">
    <property type="entry name" value="Vps53_C"/>
</dbReference>
<comment type="similarity">
    <text evidence="3">Belongs to the VPS53 family.</text>
</comment>
<dbReference type="InterPro" id="IPR007234">
    <property type="entry name" value="Vps53_N"/>
</dbReference>
<evidence type="ECO:0000256" key="5">
    <source>
        <dbReference type="ARBA" id="ARBA00023034"/>
    </source>
</evidence>
<dbReference type="GO" id="GO:0042147">
    <property type="term" value="P:retrograde transport, endosome to Golgi"/>
    <property type="evidence" value="ECO:0007669"/>
    <property type="project" value="InterPro"/>
</dbReference>
<evidence type="ECO:0000259" key="7">
    <source>
        <dbReference type="Pfam" id="PF04100"/>
    </source>
</evidence>
<evidence type="ECO:0000256" key="3">
    <source>
        <dbReference type="ARBA" id="ARBA00008628"/>
    </source>
</evidence>
<dbReference type="EMBL" id="HBHW01016393">
    <property type="protein sequence ID" value="CAE0044721.1"/>
    <property type="molecule type" value="Transcribed_RNA"/>
</dbReference>
<evidence type="ECO:0000256" key="4">
    <source>
        <dbReference type="ARBA" id="ARBA00022753"/>
    </source>
</evidence>
<organism evidence="10">
    <name type="scientific">Rhodosorus marinus</name>
    <dbReference type="NCBI Taxonomy" id="101924"/>
    <lineage>
        <taxon>Eukaryota</taxon>
        <taxon>Rhodophyta</taxon>
        <taxon>Stylonematophyceae</taxon>
        <taxon>Stylonematales</taxon>
        <taxon>Stylonemataceae</taxon>
        <taxon>Rhodosorus</taxon>
    </lineage>
</organism>
<dbReference type="Pfam" id="PF04100">
    <property type="entry name" value="Vps53_N"/>
    <property type="match status" value="1"/>
</dbReference>